<sequence length="364" mass="39422">MTVPLIRLLPALALAMLLVFSGQTASGQPKAAHPAPTSPTSEPKEIKMKDGLYAKIKTDKGDILLELFYDKAPLTVINFVGLAEGTLTYGGATKPTGTRFYDGLKFHRVIRDFMIQGGCPLGTGTGGPGYTFADEFESRLKFTGPGILAMANAGPGTNGSQFFITHVATPHLNDKHTIFGKVVESQNVVDAIKQGDVINTIEIIRQGEKAQQFQTDQAAFERAKEEIEAKKQIGAAEGQKKTAQLIKKRWPKVQSNKEGLYWVVTKEGQGEKPASGTKISVHYTGRLLDNDRKFDSSYDRGEPIQFEVGTGRVIPGWDMALASMKQGEKRTLIIPPGLAYGAQGAGGVIPPNAWLVFDVELVGF</sequence>
<keyword evidence="5 9" id="KW-0413">Isomerase</keyword>
<keyword evidence="4" id="KW-0697">Rotamase</keyword>
<dbReference type="Gene3D" id="2.40.100.10">
    <property type="entry name" value="Cyclophilin-like"/>
    <property type="match status" value="1"/>
</dbReference>
<dbReference type="SUPFAM" id="SSF50891">
    <property type="entry name" value="Cyclophilin-like"/>
    <property type="match status" value="1"/>
</dbReference>
<dbReference type="EMBL" id="NQJD01000030">
    <property type="protein sequence ID" value="TAA74333.1"/>
    <property type="molecule type" value="Genomic_DNA"/>
</dbReference>
<dbReference type="InterPro" id="IPR001179">
    <property type="entry name" value="PPIase_FKBP_dom"/>
</dbReference>
<comment type="similarity">
    <text evidence="2">Belongs to the cyclophilin-type PPIase family.</text>
</comment>
<organism evidence="9 10">
    <name type="scientific">Candidatus Electronema aureum</name>
    <dbReference type="NCBI Taxonomy" id="2005002"/>
    <lineage>
        <taxon>Bacteria</taxon>
        <taxon>Pseudomonadati</taxon>
        <taxon>Thermodesulfobacteriota</taxon>
        <taxon>Desulfobulbia</taxon>
        <taxon>Desulfobulbales</taxon>
        <taxon>Desulfobulbaceae</taxon>
        <taxon>Candidatus Electronema</taxon>
    </lineage>
</organism>
<evidence type="ECO:0000256" key="3">
    <source>
        <dbReference type="ARBA" id="ARBA00013194"/>
    </source>
</evidence>
<feature type="domain" description="PPIase cyclophilin-type" evidence="7">
    <location>
        <begin position="54"/>
        <end position="199"/>
    </location>
</feature>
<evidence type="ECO:0000256" key="2">
    <source>
        <dbReference type="ARBA" id="ARBA00007365"/>
    </source>
</evidence>
<dbReference type="PANTHER" id="PTHR45625:SF4">
    <property type="entry name" value="PEPTIDYLPROLYL ISOMERASE DOMAIN AND WD REPEAT-CONTAINING PROTEIN 1"/>
    <property type="match status" value="1"/>
</dbReference>
<keyword evidence="6" id="KW-0732">Signal</keyword>
<dbReference type="SUPFAM" id="SSF54534">
    <property type="entry name" value="FKBP-like"/>
    <property type="match status" value="1"/>
</dbReference>
<evidence type="ECO:0000259" key="7">
    <source>
        <dbReference type="Pfam" id="PF00160"/>
    </source>
</evidence>
<dbReference type="InterPro" id="IPR029000">
    <property type="entry name" value="Cyclophilin-like_dom_sf"/>
</dbReference>
<accession>A0A521FZY4</accession>
<evidence type="ECO:0000313" key="9">
    <source>
        <dbReference type="EMBL" id="TAA74333.1"/>
    </source>
</evidence>
<reference evidence="9" key="1">
    <citation type="submission" date="2017-07" db="EMBL/GenBank/DDBJ databases">
        <title>The cable genome - Insights into the physiology and evolution of filamentous bacteria capable of sulfide oxidation via long distance electron transfer.</title>
        <authorList>
            <person name="Thorup C."/>
            <person name="Bjerg J.T."/>
            <person name="Schreiber L."/>
            <person name="Nielsen L.P."/>
            <person name="Kjeldsen K.U."/>
            <person name="Boesen T."/>
            <person name="Boggild A."/>
            <person name="Meysman F."/>
            <person name="Geelhoed J."/>
            <person name="Schramm A."/>
        </authorList>
    </citation>
    <scope>NUCLEOTIDE SEQUENCE [LARGE SCALE GENOMIC DNA]</scope>
    <source>
        <strain evidence="9">GS</strain>
    </source>
</reference>
<evidence type="ECO:0000259" key="8">
    <source>
        <dbReference type="Pfam" id="PF00254"/>
    </source>
</evidence>
<gene>
    <name evidence="9" type="ORF">CDV28_13029</name>
</gene>
<name>A0A521FZY4_9BACT</name>
<dbReference type="EC" id="5.2.1.8" evidence="3"/>
<dbReference type="Gene3D" id="3.10.50.40">
    <property type="match status" value="1"/>
</dbReference>
<dbReference type="CDD" id="cd00317">
    <property type="entry name" value="cyclophilin"/>
    <property type="match status" value="1"/>
</dbReference>
<dbReference type="PROSITE" id="PS00170">
    <property type="entry name" value="CSA_PPIASE_1"/>
    <property type="match status" value="1"/>
</dbReference>
<evidence type="ECO:0000313" key="10">
    <source>
        <dbReference type="Proteomes" id="UP000316238"/>
    </source>
</evidence>
<dbReference type="InterPro" id="IPR020892">
    <property type="entry name" value="Cyclophilin-type_PPIase_CS"/>
</dbReference>
<dbReference type="GO" id="GO:0003755">
    <property type="term" value="F:peptidyl-prolyl cis-trans isomerase activity"/>
    <property type="evidence" value="ECO:0007669"/>
    <property type="project" value="UniProtKB-KW"/>
</dbReference>
<dbReference type="GO" id="GO:0006457">
    <property type="term" value="P:protein folding"/>
    <property type="evidence" value="ECO:0007669"/>
    <property type="project" value="InterPro"/>
</dbReference>
<protein>
    <recommendedName>
        <fullName evidence="3">peptidylprolyl isomerase</fullName>
        <ecNumber evidence="3">5.2.1.8</ecNumber>
    </recommendedName>
</protein>
<dbReference type="FunFam" id="3.10.50.40:FF:000006">
    <property type="entry name" value="Peptidyl-prolyl cis-trans isomerase"/>
    <property type="match status" value="1"/>
</dbReference>
<feature type="chain" id="PRO_5021781664" description="peptidylprolyl isomerase" evidence="6">
    <location>
        <begin position="28"/>
        <end position="364"/>
    </location>
</feature>
<dbReference type="PRINTS" id="PR00153">
    <property type="entry name" value="CSAPPISMRASE"/>
</dbReference>
<dbReference type="Pfam" id="PF00160">
    <property type="entry name" value="Pro_isomerase"/>
    <property type="match status" value="1"/>
</dbReference>
<evidence type="ECO:0000256" key="4">
    <source>
        <dbReference type="ARBA" id="ARBA00023110"/>
    </source>
</evidence>
<dbReference type="InterPro" id="IPR046357">
    <property type="entry name" value="PPIase_dom_sf"/>
</dbReference>
<dbReference type="InterPro" id="IPR002130">
    <property type="entry name" value="Cyclophilin-type_PPIase_dom"/>
</dbReference>
<dbReference type="InterPro" id="IPR044666">
    <property type="entry name" value="Cyclophilin_A-like"/>
</dbReference>
<dbReference type="Pfam" id="PF00254">
    <property type="entry name" value="FKBP_C"/>
    <property type="match status" value="1"/>
</dbReference>
<feature type="signal peptide" evidence="6">
    <location>
        <begin position="1"/>
        <end position="27"/>
    </location>
</feature>
<proteinExistence type="inferred from homology"/>
<evidence type="ECO:0000256" key="6">
    <source>
        <dbReference type="SAM" id="SignalP"/>
    </source>
</evidence>
<evidence type="ECO:0000256" key="1">
    <source>
        <dbReference type="ARBA" id="ARBA00000971"/>
    </source>
</evidence>
<feature type="domain" description="PPIase FKBP-type" evidence="8">
    <location>
        <begin position="271"/>
        <end position="362"/>
    </location>
</feature>
<dbReference type="Proteomes" id="UP000316238">
    <property type="component" value="Unassembled WGS sequence"/>
</dbReference>
<evidence type="ECO:0000256" key="5">
    <source>
        <dbReference type="ARBA" id="ARBA00023235"/>
    </source>
</evidence>
<keyword evidence="10" id="KW-1185">Reference proteome</keyword>
<dbReference type="PANTHER" id="PTHR45625">
    <property type="entry name" value="PEPTIDYL-PROLYL CIS-TRANS ISOMERASE-RELATED"/>
    <property type="match status" value="1"/>
</dbReference>
<dbReference type="AlphaFoldDB" id="A0A521FZY4"/>
<comment type="catalytic activity">
    <reaction evidence="1">
        <text>[protein]-peptidylproline (omega=180) = [protein]-peptidylproline (omega=0)</text>
        <dbReference type="Rhea" id="RHEA:16237"/>
        <dbReference type="Rhea" id="RHEA-COMP:10747"/>
        <dbReference type="Rhea" id="RHEA-COMP:10748"/>
        <dbReference type="ChEBI" id="CHEBI:83833"/>
        <dbReference type="ChEBI" id="CHEBI:83834"/>
        <dbReference type="EC" id="5.2.1.8"/>
    </reaction>
</comment>
<comment type="caution">
    <text evidence="9">The sequence shown here is derived from an EMBL/GenBank/DDBJ whole genome shotgun (WGS) entry which is preliminary data.</text>
</comment>